<evidence type="ECO:0000313" key="6">
    <source>
        <dbReference type="EMBL" id="KAG1818129.1"/>
    </source>
</evidence>
<dbReference type="PROSITE" id="PS50294">
    <property type="entry name" value="WD_REPEATS_REGION"/>
    <property type="match status" value="4"/>
</dbReference>
<dbReference type="Pfam" id="PF06985">
    <property type="entry name" value="HET"/>
    <property type="match status" value="1"/>
</dbReference>
<evidence type="ECO:0000259" key="5">
    <source>
        <dbReference type="Pfam" id="PF06985"/>
    </source>
</evidence>
<dbReference type="PANTHER" id="PTHR10622:SF10">
    <property type="entry name" value="HET DOMAIN-CONTAINING PROTEIN"/>
    <property type="match status" value="1"/>
</dbReference>
<dbReference type="Proteomes" id="UP000807769">
    <property type="component" value="Unassembled WGS sequence"/>
</dbReference>
<keyword evidence="1 3" id="KW-0853">WD repeat</keyword>
<dbReference type="SMART" id="SM00320">
    <property type="entry name" value="WD40"/>
    <property type="match status" value="6"/>
</dbReference>
<dbReference type="CDD" id="cd00200">
    <property type="entry name" value="WD40"/>
    <property type="match status" value="1"/>
</dbReference>
<dbReference type="EMBL" id="JABBWG010000012">
    <property type="protein sequence ID" value="KAG1818129.1"/>
    <property type="molecule type" value="Genomic_DNA"/>
</dbReference>
<feature type="repeat" description="WD" evidence="3">
    <location>
        <begin position="223"/>
        <end position="264"/>
    </location>
</feature>
<dbReference type="AlphaFoldDB" id="A0A9P7EDE9"/>
<protein>
    <submittedName>
        <fullName evidence="6">Quinon protein alcohol dehydrogenase-like superfamily</fullName>
    </submittedName>
</protein>
<evidence type="ECO:0000256" key="1">
    <source>
        <dbReference type="ARBA" id="ARBA00022574"/>
    </source>
</evidence>
<organism evidence="6 7">
    <name type="scientific">Suillus subaureus</name>
    <dbReference type="NCBI Taxonomy" id="48587"/>
    <lineage>
        <taxon>Eukaryota</taxon>
        <taxon>Fungi</taxon>
        <taxon>Dikarya</taxon>
        <taxon>Basidiomycota</taxon>
        <taxon>Agaricomycotina</taxon>
        <taxon>Agaricomycetes</taxon>
        <taxon>Agaricomycetidae</taxon>
        <taxon>Boletales</taxon>
        <taxon>Suillineae</taxon>
        <taxon>Suillaceae</taxon>
        <taxon>Suillus</taxon>
    </lineage>
</organism>
<name>A0A9P7EDE9_9AGAM</name>
<keyword evidence="7" id="KW-1185">Reference proteome</keyword>
<keyword evidence="2" id="KW-0677">Repeat</keyword>
<evidence type="ECO:0000256" key="3">
    <source>
        <dbReference type="PROSITE-ProRule" id="PRU00221"/>
    </source>
</evidence>
<dbReference type="InterPro" id="IPR001680">
    <property type="entry name" value="WD40_rpt"/>
</dbReference>
<dbReference type="InterPro" id="IPR015943">
    <property type="entry name" value="WD40/YVTN_repeat-like_dom_sf"/>
</dbReference>
<reference evidence="6" key="1">
    <citation type="journal article" date="2020" name="New Phytol.">
        <title>Comparative genomics reveals dynamic genome evolution in host specialist ectomycorrhizal fungi.</title>
        <authorList>
            <person name="Lofgren L.A."/>
            <person name="Nguyen N.H."/>
            <person name="Vilgalys R."/>
            <person name="Ruytinx J."/>
            <person name="Liao H.L."/>
            <person name="Branco S."/>
            <person name="Kuo A."/>
            <person name="LaButti K."/>
            <person name="Lipzen A."/>
            <person name="Andreopoulos W."/>
            <person name="Pangilinan J."/>
            <person name="Riley R."/>
            <person name="Hundley H."/>
            <person name="Na H."/>
            <person name="Barry K."/>
            <person name="Grigoriev I.V."/>
            <person name="Stajich J.E."/>
            <person name="Kennedy P.G."/>
        </authorList>
    </citation>
    <scope>NUCLEOTIDE SEQUENCE</scope>
    <source>
        <strain evidence="6">MN1</strain>
    </source>
</reference>
<gene>
    <name evidence="6" type="ORF">BJ212DRAFT_125386</name>
</gene>
<accession>A0A9P7EDE9</accession>
<dbReference type="Gene3D" id="2.130.10.10">
    <property type="entry name" value="YVTN repeat-like/Quinoprotein amine dehydrogenase"/>
    <property type="match status" value="3"/>
</dbReference>
<feature type="repeat" description="WD" evidence="3">
    <location>
        <begin position="181"/>
        <end position="222"/>
    </location>
</feature>
<evidence type="ECO:0000256" key="4">
    <source>
        <dbReference type="SAM" id="MobiDB-lite"/>
    </source>
</evidence>
<dbReference type="InterPro" id="IPR011047">
    <property type="entry name" value="Quinoprotein_ADH-like_sf"/>
</dbReference>
<dbReference type="PROSITE" id="PS50082">
    <property type="entry name" value="WD_REPEATS_2"/>
    <property type="match status" value="4"/>
</dbReference>
<dbReference type="PRINTS" id="PR00320">
    <property type="entry name" value="GPROTEINBRPT"/>
</dbReference>
<feature type="region of interest" description="Disordered" evidence="4">
    <location>
        <begin position="790"/>
        <end position="811"/>
    </location>
</feature>
<dbReference type="PANTHER" id="PTHR10622">
    <property type="entry name" value="HET DOMAIN-CONTAINING PROTEIN"/>
    <property type="match status" value="1"/>
</dbReference>
<proteinExistence type="predicted"/>
<dbReference type="RefSeq" id="XP_041194189.1">
    <property type="nucleotide sequence ID" value="XM_041329744.1"/>
</dbReference>
<evidence type="ECO:0000256" key="2">
    <source>
        <dbReference type="ARBA" id="ARBA00022737"/>
    </source>
</evidence>
<dbReference type="InterPro" id="IPR020472">
    <property type="entry name" value="WD40_PAC1"/>
</dbReference>
<dbReference type="GeneID" id="64623761"/>
<feature type="repeat" description="WD" evidence="3">
    <location>
        <begin position="95"/>
        <end position="129"/>
    </location>
</feature>
<dbReference type="SUPFAM" id="SSF50998">
    <property type="entry name" value="Quinoprotein alcohol dehydrogenase-like"/>
    <property type="match status" value="1"/>
</dbReference>
<dbReference type="PROSITE" id="PS00678">
    <property type="entry name" value="WD_REPEATS_1"/>
    <property type="match status" value="2"/>
</dbReference>
<dbReference type="Pfam" id="PF00400">
    <property type="entry name" value="WD40"/>
    <property type="match status" value="7"/>
</dbReference>
<dbReference type="OrthoDB" id="2335338at2759"/>
<dbReference type="InterPro" id="IPR010730">
    <property type="entry name" value="HET"/>
</dbReference>
<sequence length="875" mass="97670">MSSSVAGAQDTSEITLRQEFKGHTDWISGVIHLPNGQQIITCSYDSSLRVWNLENGAQIGEDWRDGESKVHSIALSPDGKKVVSGSDDHAVRQAVISVCWSRDGRRVLSGSDDGTARQWDVESGGATLRASIVTSAHQTVWAVVYSPDMTMFATGGRDGPFTGTHSVEIWNAKTGKLVTILEGHTDSVRCLAWTKDGKMLISGSFDCSIRTWDTTKWKQIAILEEHTEGVFAIAVSPNDRILASASCDKTAQLWNLENSQPIRSPLQHAEEVYCVSFSMDGKLLVTGCWDKNVYLRDVAVIEAGLNDLLSDSKVNKSALSADDTGIATTSIPSDPDAMIREEAIQRAVWIELEYAPLRLLNTSTGLLCDRAAQLNAFKTSAKYKELLSFITKHSELQMERIKEVVAMYFRCVLLSHRWEEKEALLHDIQDKVVYELSGLGGIKKLQSFCEIARDAGYCWAWMDTCCIDKKSNTELQESVNSMFVWYRHSALTIVYLCDVPPSSQSGALANSVWNERGWTFQEFVAPKVVIFYQKDWSLYLDDRTPNHKESPTIMKELEGATGIDARALISFRPGMIDSRRRLQWASSRVTTLQEDIAYSLFGIFGVHLPVIYGEKKQNALGRLLQEIVARSGDITVLDWIGQPSEFNSCLPAFITSYATLPCTLPSLSEDQIQTAMSSLRKNPLAVELASNLYDRLDNTSAARFANCRLHLPCVAFCVTEVSLSYSASQETRYEVKADGLYDLLITTKEPIEFSRTRPLHQTFVLVYPWDRSLLEPPDFANLLDDMESGEGYWTPPSSPSDESPSRSLAKQEVDDLESRALRLVIRLGQPFGAFLLARQRGGEYKRVASDRDIIAQVKDVASVRYPMDVRTVEIL</sequence>
<evidence type="ECO:0000313" key="7">
    <source>
        <dbReference type="Proteomes" id="UP000807769"/>
    </source>
</evidence>
<dbReference type="InterPro" id="IPR019775">
    <property type="entry name" value="WD40_repeat_CS"/>
</dbReference>
<feature type="domain" description="Heterokaryon incompatibility" evidence="5">
    <location>
        <begin position="413"/>
        <end position="498"/>
    </location>
</feature>
<comment type="caution">
    <text evidence="6">The sequence shown here is derived from an EMBL/GenBank/DDBJ whole genome shotgun (WGS) entry which is preliminary data.</text>
</comment>
<feature type="repeat" description="WD" evidence="3">
    <location>
        <begin position="20"/>
        <end position="61"/>
    </location>
</feature>